<keyword evidence="2" id="KW-0472">Membrane</keyword>
<reference evidence="3" key="1">
    <citation type="submission" date="2019-11" db="EMBL/GenBank/DDBJ databases">
        <authorList>
            <person name="Liu Y."/>
            <person name="Hou J."/>
            <person name="Li T.-Q."/>
            <person name="Guan C.-H."/>
            <person name="Wu X."/>
            <person name="Wu H.-Z."/>
            <person name="Ling F."/>
            <person name="Zhang R."/>
            <person name="Shi X.-G."/>
            <person name="Ren J.-P."/>
            <person name="Chen E.-F."/>
            <person name="Sun J.-M."/>
        </authorList>
    </citation>
    <scope>NUCLEOTIDE SEQUENCE</scope>
    <source>
        <strain evidence="3">Adult_tree_wgs_1</strain>
        <tissue evidence="3">Leaves</tissue>
    </source>
</reference>
<feature type="region of interest" description="Disordered" evidence="1">
    <location>
        <begin position="1"/>
        <end position="20"/>
    </location>
</feature>
<evidence type="ECO:0008006" key="5">
    <source>
        <dbReference type="Google" id="ProtNLM"/>
    </source>
</evidence>
<protein>
    <recommendedName>
        <fullName evidence="5">Late embryogenesis abundant protein LEA-2 subgroup domain-containing protein</fullName>
    </recommendedName>
</protein>
<proteinExistence type="predicted"/>
<keyword evidence="4" id="KW-1185">Reference proteome</keyword>
<dbReference type="OrthoDB" id="10316525at2759"/>
<feature type="transmembrane region" description="Helical" evidence="2">
    <location>
        <begin position="35"/>
        <end position="56"/>
    </location>
</feature>
<organism evidence="3 4">
    <name type="scientific">Rhododendron simsii</name>
    <name type="common">Sims's rhododendron</name>
    <dbReference type="NCBI Taxonomy" id="118357"/>
    <lineage>
        <taxon>Eukaryota</taxon>
        <taxon>Viridiplantae</taxon>
        <taxon>Streptophyta</taxon>
        <taxon>Embryophyta</taxon>
        <taxon>Tracheophyta</taxon>
        <taxon>Spermatophyta</taxon>
        <taxon>Magnoliopsida</taxon>
        <taxon>eudicotyledons</taxon>
        <taxon>Gunneridae</taxon>
        <taxon>Pentapetalae</taxon>
        <taxon>asterids</taxon>
        <taxon>Ericales</taxon>
        <taxon>Ericaceae</taxon>
        <taxon>Ericoideae</taxon>
        <taxon>Rhodoreae</taxon>
        <taxon>Rhododendron</taxon>
    </lineage>
</organism>
<evidence type="ECO:0000313" key="3">
    <source>
        <dbReference type="EMBL" id="KAF7142999.1"/>
    </source>
</evidence>
<evidence type="ECO:0000256" key="1">
    <source>
        <dbReference type="SAM" id="MobiDB-lite"/>
    </source>
</evidence>
<evidence type="ECO:0000256" key="2">
    <source>
        <dbReference type="SAM" id="Phobius"/>
    </source>
</evidence>
<name>A0A834GV63_RHOSS</name>
<keyword evidence="2" id="KW-0812">Transmembrane</keyword>
<gene>
    <name evidence="3" type="ORF">RHSIM_Rhsim05G0014100</name>
</gene>
<sequence length="253" mass="28058">MASRETKPFPNDAGTRPDATNTVAKPYSDLYEKCVIRGFAIFAVLYLAALVYAIVLGGDPYSPEIRVQTAFLSLDHNLSSSRISTAGEITFNLSLTFFSPQFDNATEVLVFHRKELLATTVTDTFPRDTASSPCNGTVREKMAKAVFPRSETRVSDDTAGDLSSSKPVVEFSFLANARGSLRIPAEDERRGFNMTIRCPGVKLRFDPKTRAGMMAGEPSECKVSTEVEYKARYDDPPRRDDWGNQGLYSMQHL</sequence>
<dbReference type="EMBL" id="WJXA01000005">
    <property type="protein sequence ID" value="KAF7142999.1"/>
    <property type="molecule type" value="Genomic_DNA"/>
</dbReference>
<feature type="region of interest" description="Disordered" evidence="1">
    <location>
        <begin position="233"/>
        <end position="253"/>
    </location>
</feature>
<dbReference type="AlphaFoldDB" id="A0A834GV63"/>
<dbReference type="Proteomes" id="UP000626092">
    <property type="component" value="Unassembled WGS sequence"/>
</dbReference>
<keyword evidence="2" id="KW-1133">Transmembrane helix</keyword>
<comment type="caution">
    <text evidence="3">The sequence shown here is derived from an EMBL/GenBank/DDBJ whole genome shotgun (WGS) entry which is preliminary data.</text>
</comment>
<accession>A0A834GV63</accession>
<evidence type="ECO:0000313" key="4">
    <source>
        <dbReference type="Proteomes" id="UP000626092"/>
    </source>
</evidence>
<feature type="compositionally biased region" description="Basic and acidic residues" evidence="1">
    <location>
        <begin position="233"/>
        <end position="242"/>
    </location>
</feature>